<name>A0A9D3VGV0_9ROSI</name>
<accession>A0A9D3VGV0</accession>
<organism evidence="2 3">
    <name type="scientific">Gossypium stocksii</name>
    <dbReference type="NCBI Taxonomy" id="47602"/>
    <lineage>
        <taxon>Eukaryota</taxon>
        <taxon>Viridiplantae</taxon>
        <taxon>Streptophyta</taxon>
        <taxon>Embryophyta</taxon>
        <taxon>Tracheophyta</taxon>
        <taxon>Spermatophyta</taxon>
        <taxon>Magnoliopsida</taxon>
        <taxon>eudicotyledons</taxon>
        <taxon>Gunneridae</taxon>
        <taxon>Pentapetalae</taxon>
        <taxon>rosids</taxon>
        <taxon>malvids</taxon>
        <taxon>Malvales</taxon>
        <taxon>Malvaceae</taxon>
        <taxon>Malvoideae</taxon>
        <taxon>Gossypium</taxon>
    </lineage>
</organism>
<feature type="region of interest" description="Disordered" evidence="1">
    <location>
        <begin position="1"/>
        <end position="49"/>
    </location>
</feature>
<proteinExistence type="predicted"/>
<keyword evidence="3" id="KW-1185">Reference proteome</keyword>
<dbReference type="Proteomes" id="UP000828251">
    <property type="component" value="Unassembled WGS sequence"/>
</dbReference>
<evidence type="ECO:0000313" key="3">
    <source>
        <dbReference type="Proteomes" id="UP000828251"/>
    </source>
</evidence>
<evidence type="ECO:0000256" key="1">
    <source>
        <dbReference type="SAM" id="MobiDB-lite"/>
    </source>
</evidence>
<comment type="caution">
    <text evidence="2">The sequence shown here is derived from an EMBL/GenBank/DDBJ whole genome shotgun (WGS) entry which is preliminary data.</text>
</comment>
<evidence type="ECO:0000313" key="2">
    <source>
        <dbReference type="EMBL" id="KAH1082783.1"/>
    </source>
</evidence>
<protein>
    <submittedName>
        <fullName evidence="2">Uncharacterized protein</fullName>
    </submittedName>
</protein>
<sequence>MNKKIEGEEEKTESMNINSDKEGDNMNQTSAPHEPATTPQTTAPILKQDHEINRLIDDLTKLDDDDEKVSINLLKQKQRYKYAARKSTLSN</sequence>
<reference evidence="2 3" key="1">
    <citation type="journal article" date="2021" name="Plant Biotechnol. J.">
        <title>Multi-omics assisted identification of the key and species-specific regulatory components of drought-tolerant mechanisms in Gossypium stocksii.</title>
        <authorList>
            <person name="Yu D."/>
            <person name="Ke L."/>
            <person name="Zhang D."/>
            <person name="Wu Y."/>
            <person name="Sun Y."/>
            <person name="Mei J."/>
            <person name="Sun J."/>
            <person name="Sun Y."/>
        </authorList>
    </citation>
    <scope>NUCLEOTIDE SEQUENCE [LARGE SCALE GENOMIC DNA]</scope>
    <source>
        <strain evidence="3">cv. E1</strain>
        <tissue evidence="2">Leaf</tissue>
    </source>
</reference>
<dbReference type="EMBL" id="JAIQCV010000007">
    <property type="protein sequence ID" value="KAH1082783.1"/>
    <property type="molecule type" value="Genomic_DNA"/>
</dbReference>
<gene>
    <name evidence="2" type="ORF">J1N35_022544</name>
</gene>
<feature type="compositionally biased region" description="Polar residues" evidence="1">
    <location>
        <begin position="25"/>
        <end position="43"/>
    </location>
</feature>
<dbReference type="AlphaFoldDB" id="A0A9D3VGV0"/>